<dbReference type="Gene3D" id="3.90.25.10">
    <property type="entry name" value="UDP-galactose 4-epimerase, domain 1"/>
    <property type="match status" value="1"/>
</dbReference>
<dbReference type="RefSeq" id="WP_060531151.1">
    <property type="nucleotide sequence ID" value="NZ_CP013023.1"/>
</dbReference>
<feature type="domain" description="NAD(P)-binding" evidence="1">
    <location>
        <begin position="11"/>
        <end position="180"/>
    </location>
</feature>
<dbReference type="KEGG" id="pbv:AR543_01380"/>
<dbReference type="EMBL" id="CP013023">
    <property type="protein sequence ID" value="ANF94814.1"/>
    <property type="molecule type" value="Genomic_DNA"/>
</dbReference>
<dbReference type="SUPFAM" id="SSF51735">
    <property type="entry name" value="NAD(P)-binding Rossmann-fold domains"/>
    <property type="match status" value="1"/>
</dbReference>
<dbReference type="InterPro" id="IPR016040">
    <property type="entry name" value="NAD(P)-bd_dom"/>
</dbReference>
<dbReference type="Pfam" id="PF13460">
    <property type="entry name" value="NAD_binding_10"/>
    <property type="match status" value="1"/>
</dbReference>
<reference evidence="2 3" key="2">
    <citation type="journal article" date="2016" name="Int. J. Syst. Evol. Microbiol.">
        <title>Paenibacillus bovis sp. nov., isolated from raw yak (Bos grunniens) milk.</title>
        <authorList>
            <person name="Gao C."/>
            <person name="Han J."/>
            <person name="Liu Z."/>
            <person name="Xu X."/>
            <person name="Hang F."/>
            <person name="Wu Z."/>
        </authorList>
    </citation>
    <scope>NUCLEOTIDE SEQUENCE [LARGE SCALE GENOMIC DNA]</scope>
    <source>
        <strain evidence="2 3">BD3526</strain>
    </source>
</reference>
<dbReference type="PANTHER" id="PTHR43162:SF1">
    <property type="entry name" value="PRESTALK A DIFFERENTIATION PROTEIN A"/>
    <property type="match status" value="1"/>
</dbReference>
<accession>A0A172ZAZ8</accession>
<sequence length="287" mass="31701">MNNPQLLLTAGSGKTSTRIAELLTAQGYTVRKAMRSPRSGQQAIPEVEFDWYRPETFAAAIEGMNTIYLVAPIMDMHPEKAMIPFMEQALAVGTRRLVMLSSASIEADGPVFGTVQQYMMQHAPEWAILRPSYFMQNFTEAAHGYAIRSGAGITTATGEGKLGFVDAEDIARVAVHALTDEQPHNTDHIITGPESLSYGEAAAIISHLSGLDVQHHHVEEEQLYDLLLTAGMQPDYARFFAGLDTRIRTEGIEDQVTDTVLRITGRPPRSLEAFIRDNLHWYAPVTS</sequence>
<dbReference type="AlphaFoldDB" id="A0A172ZAZ8"/>
<evidence type="ECO:0000313" key="2">
    <source>
        <dbReference type="EMBL" id="ANF94814.1"/>
    </source>
</evidence>
<dbReference type="STRING" id="1616788.AR543_01380"/>
<proteinExistence type="predicted"/>
<gene>
    <name evidence="2" type="ORF">AR543_01380</name>
</gene>
<dbReference type="InterPro" id="IPR036291">
    <property type="entry name" value="NAD(P)-bd_dom_sf"/>
</dbReference>
<evidence type="ECO:0000259" key="1">
    <source>
        <dbReference type="Pfam" id="PF13460"/>
    </source>
</evidence>
<reference evidence="3" key="1">
    <citation type="submission" date="2015-10" db="EMBL/GenBank/DDBJ databases">
        <title>Genome of Paenibacillus bovis sp. nov.</title>
        <authorList>
            <person name="Wu Z."/>
            <person name="Gao C."/>
            <person name="Liu Z."/>
            <person name="Zheng H."/>
        </authorList>
    </citation>
    <scope>NUCLEOTIDE SEQUENCE [LARGE SCALE GENOMIC DNA]</scope>
    <source>
        <strain evidence="3">BD3526</strain>
    </source>
</reference>
<protein>
    <submittedName>
        <fullName evidence="2">Ergot alkaloid biosynthesis protein</fullName>
    </submittedName>
</protein>
<dbReference type="Gene3D" id="3.40.50.720">
    <property type="entry name" value="NAD(P)-binding Rossmann-like Domain"/>
    <property type="match status" value="1"/>
</dbReference>
<dbReference type="Proteomes" id="UP000078148">
    <property type="component" value="Chromosome"/>
</dbReference>
<dbReference type="PANTHER" id="PTHR43162">
    <property type="match status" value="1"/>
</dbReference>
<evidence type="ECO:0000313" key="3">
    <source>
        <dbReference type="Proteomes" id="UP000078148"/>
    </source>
</evidence>
<organism evidence="2 3">
    <name type="scientific">Paenibacillus bovis</name>
    <dbReference type="NCBI Taxonomy" id="1616788"/>
    <lineage>
        <taxon>Bacteria</taxon>
        <taxon>Bacillati</taxon>
        <taxon>Bacillota</taxon>
        <taxon>Bacilli</taxon>
        <taxon>Bacillales</taxon>
        <taxon>Paenibacillaceae</taxon>
        <taxon>Paenibacillus</taxon>
    </lineage>
</organism>
<name>A0A172ZAZ8_9BACL</name>
<dbReference type="OrthoDB" id="339107at2"/>
<keyword evidence="3" id="KW-1185">Reference proteome</keyword>
<dbReference type="InterPro" id="IPR051604">
    <property type="entry name" value="Ergot_Alk_Oxidoreductase"/>
</dbReference>